<dbReference type="Pfam" id="PF13660">
    <property type="entry name" value="DUF4147"/>
    <property type="match status" value="1"/>
</dbReference>
<dbReference type="PANTHER" id="PTHR12227:SF0">
    <property type="entry name" value="GLYCERATE KINASE"/>
    <property type="match status" value="1"/>
</dbReference>
<evidence type="ECO:0000256" key="2">
    <source>
        <dbReference type="ARBA" id="ARBA00022741"/>
    </source>
</evidence>
<dbReference type="FunFam" id="3.40.1480.10:FF:000002">
    <property type="entry name" value="Glycerate kinase"/>
    <property type="match status" value="1"/>
</dbReference>
<dbReference type="FunCoup" id="A0A7L9FGH8">
    <property type="interactions" value="61"/>
</dbReference>
<accession>A0A7L9FGH8</accession>
<dbReference type="InterPro" id="IPR025286">
    <property type="entry name" value="MOFRL_assoc_dom"/>
</dbReference>
<dbReference type="RefSeq" id="WP_192818384.1">
    <property type="nucleotide sequence ID" value="NZ_CP062310.1"/>
</dbReference>
<keyword evidence="2" id="KW-0547">Nucleotide-binding</keyword>
<gene>
    <name evidence="7" type="ORF">IG193_06560</name>
</gene>
<dbReference type="SUPFAM" id="SSF82544">
    <property type="entry name" value="GckA/TtuD-like"/>
    <property type="match status" value="1"/>
</dbReference>
<keyword evidence="1" id="KW-0808">Transferase</keyword>
<keyword evidence="3 7" id="KW-0418">Kinase</keyword>
<feature type="domain" description="MOFRL-associated" evidence="6">
    <location>
        <begin position="14"/>
        <end position="250"/>
    </location>
</feature>
<dbReference type="Gene3D" id="3.40.50.10180">
    <property type="entry name" value="Glycerate kinase, MOFRL-like N-terminal domain"/>
    <property type="match status" value="1"/>
</dbReference>
<dbReference type="Gene3D" id="3.40.1480.10">
    <property type="entry name" value="MOFRL domain"/>
    <property type="match status" value="1"/>
</dbReference>
<dbReference type="EMBL" id="CP062310">
    <property type="protein sequence ID" value="QOJ78412.1"/>
    <property type="molecule type" value="Genomic_DNA"/>
</dbReference>
<dbReference type="FunFam" id="3.40.50.10180:FF:000001">
    <property type="entry name" value="Glycerate kinase"/>
    <property type="match status" value="1"/>
</dbReference>
<sequence length="449" mass="47968">MDEREDQARVTALTLALEGIRSAEPRSAVKNYLTRSGEKLVLRDGTEIPVRGEVYVVGAGKASGGMAQAIEEILGDKIAGGVVSVPEELVGKYSTKKIRIVGATHPKASQKSVEAGRMVLETLTNLREDDLVIALFSGGGSALLEYPVEGVTIDEIGEFSILLMKRGADIFELNAVRKHLSRIKGGWLARHAQPARVLALMISDVVGDRMDTIASGPTVPDPTTFQDAYNILKKYSAWEEAPASVRAYIEKGLRGAAPETPKPDDPVFSRVVNRVIASNMQSLEAMATKAQNLGYRPLILTSMLEGEAREVGKVIASILREVRKSGKPLPPPLVILAGGETTVTVRGRGIGGRNQELALSIAIGIRGLRGVAVACIGSDGRDGPTDVAGAVVGGSTYDRAVAMGLKPEEFLVENNSYEFFRAIGGHIKTGYTGTNVNDFIVAVIEDYEM</sequence>
<organism evidence="7 8">
    <name type="scientific">Infirmifilum lucidum</name>
    <dbReference type="NCBI Taxonomy" id="2776706"/>
    <lineage>
        <taxon>Archaea</taxon>
        <taxon>Thermoproteota</taxon>
        <taxon>Thermoprotei</taxon>
        <taxon>Thermofilales</taxon>
        <taxon>Thermofilaceae</taxon>
        <taxon>Infirmifilum</taxon>
    </lineage>
</organism>
<dbReference type="AlphaFoldDB" id="A0A7L9FGH8"/>
<feature type="domain" description="MOFRL" evidence="5">
    <location>
        <begin position="334"/>
        <end position="438"/>
    </location>
</feature>
<dbReference type="Pfam" id="PF05161">
    <property type="entry name" value="MOFRL"/>
    <property type="match status" value="1"/>
</dbReference>
<evidence type="ECO:0000259" key="5">
    <source>
        <dbReference type="Pfam" id="PF05161"/>
    </source>
</evidence>
<evidence type="ECO:0000256" key="4">
    <source>
        <dbReference type="ARBA" id="ARBA00022840"/>
    </source>
</evidence>
<dbReference type="GeneID" id="59149542"/>
<dbReference type="GO" id="GO:0005737">
    <property type="term" value="C:cytoplasm"/>
    <property type="evidence" value="ECO:0007669"/>
    <property type="project" value="TreeGrafter"/>
</dbReference>
<dbReference type="InterPro" id="IPR037035">
    <property type="entry name" value="GK-like_C_sf"/>
</dbReference>
<dbReference type="InterPro" id="IPR007835">
    <property type="entry name" value="MOFRL"/>
</dbReference>
<keyword evidence="8" id="KW-1185">Reference proteome</keyword>
<reference evidence="7 8" key="1">
    <citation type="submission" date="2020-10" db="EMBL/GenBank/DDBJ databases">
        <title>Thermofilum lucidum 3507LT sp. nov. a novel member of Thermofilaceae family isolated from Chile hot spring, and proposal of description order Thermofilales.</title>
        <authorList>
            <person name="Zayulina K.S."/>
            <person name="Elcheninov A.G."/>
            <person name="Toshchakov S.V."/>
            <person name="Kublanov I.V."/>
        </authorList>
    </citation>
    <scope>NUCLEOTIDE SEQUENCE [LARGE SCALE GENOMIC DNA]</scope>
    <source>
        <strain evidence="7 8">3507LT</strain>
    </source>
</reference>
<evidence type="ECO:0000259" key="6">
    <source>
        <dbReference type="Pfam" id="PF13660"/>
    </source>
</evidence>
<evidence type="ECO:0000256" key="1">
    <source>
        <dbReference type="ARBA" id="ARBA00022679"/>
    </source>
</evidence>
<protein>
    <submittedName>
        <fullName evidence="7">Glycerate kinase</fullName>
    </submittedName>
</protein>
<dbReference type="PANTHER" id="PTHR12227">
    <property type="entry name" value="GLYCERATE KINASE"/>
    <property type="match status" value="1"/>
</dbReference>
<dbReference type="Proteomes" id="UP000594121">
    <property type="component" value="Chromosome"/>
</dbReference>
<dbReference type="KEGG" id="thel:IG193_06560"/>
<evidence type="ECO:0000313" key="7">
    <source>
        <dbReference type="EMBL" id="QOJ78412.1"/>
    </source>
</evidence>
<dbReference type="GO" id="GO:0005524">
    <property type="term" value="F:ATP binding"/>
    <property type="evidence" value="ECO:0007669"/>
    <property type="project" value="UniProtKB-KW"/>
</dbReference>
<dbReference type="InterPro" id="IPR039760">
    <property type="entry name" value="MOFRL_protein"/>
</dbReference>
<keyword evidence="4" id="KW-0067">ATP-binding</keyword>
<dbReference type="GO" id="GO:0008887">
    <property type="term" value="F:glycerate kinase activity"/>
    <property type="evidence" value="ECO:0007669"/>
    <property type="project" value="InterPro"/>
</dbReference>
<proteinExistence type="predicted"/>
<evidence type="ECO:0000313" key="8">
    <source>
        <dbReference type="Proteomes" id="UP000594121"/>
    </source>
</evidence>
<evidence type="ECO:0000256" key="3">
    <source>
        <dbReference type="ARBA" id="ARBA00022777"/>
    </source>
</evidence>
<name>A0A7L9FGH8_9CREN</name>
<dbReference type="InParanoid" id="A0A7L9FGH8"/>
<dbReference type="InterPro" id="IPR038614">
    <property type="entry name" value="GK_N_sf"/>
</dbReference>